<evidence type="ECO:0000313" key="5">
    <source>
        <dbReference type="EMBL" id="KWZ78274.1"/>
    </source>
</evidence>
<sequence>MGNNGKKITVTAVNRNTLSKQVMESIVHLLTSGQLKSGDKLPTEIELMEILGVSRPVLREALSSLEALGIVTRKTREGTFFNSKVSSQPFSIMLALAYDNLPAIVEARIVLELGLITMAAEKINDEQLKVLKQTIDDIENCRDENYGEIDVEFHRTIALAAKNPITEGMVDALLIAHRKINDEIKVRERQRTVQYHKAIYNALEKRDPIEAFRQMYAHLDFVRKKVLS</sequence>
<dbReference type="Gene3D" id="1.10.10.10">
    <property type="entry name" value="Winged helix-like DNA-binding domain superfamily/Winged helix DNA-binding domain"/>
    <property type="match status" value="1"/>
</dbReference>
<dbReference type="Proteomes" id="UP000070376">
    <property type="component" value="Unassembled WGS sequence"/>
</dbReference>
<dbReference type="GO" id="GO:0003677">
    <property type="term" value="F:DNA binding"/>
    <property type="evidence" value="ECO:0007669"/>
    <property type="project" value="UniProtKB-KW"/>
</dbReference>
<dbReference type="RefSeq" id="WP_035190381.1">
    <property type="nucleotide sequence ID" value="NZ_KQ955902.1"/>
</dbReference>
<dbReference type="AlphaFoldDB" id="A0A133KFR2"/>
<dbReference type="PROSITE" id="PS50949">
    <property type="entry name" value="HTH_GNTR"/>
    <property type="match status" value="1"/>
</dbReference>
<keyword evidence="3" id="KW-0804">Transcription</keyword>
<accession>A0A133KFR2</accession>
<dbReference type="PRINTS" id="PR00035">
    <property type="entry name" value="HTHGNTR"/>
</dbReference>
<name>A0A133KFR2_HEYCO</name>
<organism evidence="5 6">
    <name type="scientific">Heyndrickxia coagulans</name>
    <name type="common">Weizmannia coagulans</name>
    <dbReference type="NCBI Taxonomy" id="1398"/>
    <lineage>
        <taxon>Bacteria</taxon>
        <taxon>Bacillati</taxon>
        <taxon>Bacillota</taxon>
        <taxon>Bacilli</taxon>
        <taxon>Bacillales</taxon>
        <taxon>Bacillaceae</taxon>
        <taxon>Heyndrickxia</taxon>
    </lineage>
</organism>
<evidence type="ECO:0000256" key="1">
    <source>
        <dbReference type="ARBA" id="ARBA00023015"/>
    </source>
</evidence>
<dbReference type="PATRIC" id="fig|1398.22.peg.3068"/>
<keyword evidence="2" id="KW-0238">DNA-binding</keyword>
<evidence type="ECO:0000259" key="4">
    <source>
        <dbReference type="PROSITE" id="PS50949"/>
    </source>
</evidence>
<dbReference type="SUPFAM" id="SSF46785">
    <property type="entry name" value="Winged helix' DNA-binding domain"/>
    <property type="match status" value="1"/>
</dbReference>
<reference evidence="6" key="1">
    <citation type="submission" date="2016-01" db="EMBL/GenBank/DDBJ databases">
        <authorList>
            <person name="Mitreva M."/>
            <person name="Pepin K.H."/>
            <person name="Mihindukulasuriya K.A."/>
            <person name="Fulton R."/>
            <person name="Fronick C."/>
            <person name="O'Laughlin M."/>
            <person name="Miner T."/>
            <person name="Herter B."/>
            <person name="Rosa B.A."/>
            <person name="Cordes M."/>
            <person name="Tomlinson C."/>
            <person name="Wollam A."/>
            <person name="Palsikar V.B."/>
            <person name="Mardis E.R."/>
            <person name="Wilson R.K."/>
        </authorList>
    </citation>
    <scope>NUCLEOTIDE SEQUENCE [LARGE SCALE GENOMIC DNA]</scope>
    <source>
        <strain evidence="6">GED7749B</strain>
    </source>
</reference>
<protein>
    <submittedName>
        <fullName evidence="5">Transcriptional regulator, GntR family</fullName>
    </submittedName>
</protein>
<dbReference type="SMART" id="SM00895">
    <property type="entry name" value="FCD"/>
    <property type="match status" value="1"/>
</dbReference>
<gene>
    <name evidence="5" type="ORF">HMPREF3213_03062</name>
</gene>
<dbReference type="Gene3D" id="1.20.120.530">
    <property type="entry name" value="GntR ligand-binding domain-like"/>
    <property type="match status" value="1"/>
</dbReference>
<comment type="caution">
    <text evidence="5">The sequence shown here is derived from an EMBL/GenBank/DDBJ whole genome shotgun (WGS) entry which is preliminary data.</text>
</comment>
<evidence type="ECO:0000313" key="6">
    <source>
        <dbReference type="Proteomes" id="UP000070376"/>
    </source>
</evidence>
<proteinExistence type="predicted"/>
<evidence type="ECO:0000256" key="2">
    <source>
        <dbReference type="ARBA" id="ARBA00023125"/>
    </source>
</evidence>
<dbReference type="SMART" id="SM00345">
    <property type="entry name" value="HTH_GNTR"/>
    <property type="match status" value="1"/>
</dbReference>
<dbReference type="InterPro" id="IPR036390">
    <property type="entry name" value="WH_DNA-bd_sf"/>
</dbReference>
<dbReference type="Pfam" id="PF00392">
    <property type="entry name" value="GntR"/>
    <property type="match status" value="1"/>
</dbReference>
<dbReference type="EMBL" id="LRPN01000147">
    <property type="protein sequence ID" value="KWZ78274.1"/>
    <property type="molecule type" value="Genomic_DNA"/>
</dbReference>
<dbReference type="InterPro" id="IPR000524">
    <property type="entry name" value="Tscrpt_reg_HTH_GntR"/>
</dbReference>
<dbReference type="InterPro" id="IPR008920">
    <property type="entry name" value="TF_FadR/GntR_C"/>
</dbReference>
<feature type="domain" description="HTH gntR-type" evidence="4">
    <location>
        <begin position="16"/>
        <end position="84"/>
    </location>
</feature>
<dbReference type="InterPro" id="IPR011711">
    <property type="entry name" value="GntR_C"/>
</dbReference>
<evidence type="ECO:0000256" key="3">
    <source>
        <dbReference type="ARBA" id="ARBA00023163"/>
    </source>
</evidence>
<dbReference type="PANTHER" id="PTHR43537">
    <property type="entry name" value="TRANSCRIPTIONAL REGULATOR, GNTR FAMILY"/>
    <property type="match status" value="1"/>
</dbReference>
<dbReference type="Pfam" id="PF07729">
    <property type="entry name" value="FCD"/>
    <property type="match status" value="1"/>
</dbReference>
<keyword evidence="1" id="KW-0805">Transcription regulation</keyword>
<dbReference type="PANTHER" id="PTHR43537:SF43">
    <property type="entry name" value="GNTR-FAMILY TRANSCRIPTIONAL REGULATOR"/>
    <property type="match status" value="1"/>
</dbReference>
<dbReference type="GO" id="GO:0003700">
    <property type="term" value="F:DNA-binding transcription factor activity"/>
    <property type="evidence" value="ECO:0007669"/>
    <property type="project" value="InterPro"/>
</dbReference>
<dbReference type="SUPFAM" id="SSF48008">
    <property type="entry name" value="GntR ligand-binding domain-like"/>
    <property type="match status" value="1"/>
</dbReference>
<dbReference type="InterPro" id="IPR036388">
    <property type="entry name" value="WH-like_DNA-bd_sf"/>
</dbReference>
<dbReference type="CDD" id="cd07377">
    <property type="entry name" value="WHTH_GntR"/>
    <property type="match status" value="1"/>
</dbReference>